<dbReference type="AlphaFoldDB" id="A0A1G7SUN0"/>
<protein>
    <submittedName>
        <fullName evidence="1">Panthothenate kinase</fullName>
    </submittedName>
</protein>
<accession>A0A1G7SUN0</accession>
<sequence>MCGTGGSSEGRLHTQDAELEIANLMERARRLVEDGRRAFLGIVGLPGSGKSTLAERLLAELSGTPPEGHEAGEWVAHLPMDGFHLATAELARLGLSSRRGAPDTFDAAGYVALLRRLAADTAEVVYAPSFERSRGEPLAGRIAVTPAARLIITEGNYLLVDDPAWLPLRTVLDEVWFCATDDQRRRRQLIARHVAFGKTEAAAEAWADGVDQANCAIISRTSHLADLVVSEDVMSSLLLIAADA</sequence>
<dbReference type="Gene3D" id="3.40.50.300">
    <property type="entry name" value="P-loop containing nucleotide triphosphate hydrolases"/>
    <property type="match status" value="2"/>
</dbReference>
<evidence type="ECO:0000313" key="1">
    <source>
        <dbReference type="EMBL" id="SDG26678.1"/>
    </source>
</evidence>
<organism evidence="1 2">
    <name type="scientific">Pseudonocardia oroxyli</name>
    <dbReference type="NCBI Taxonomy" id="366584"/>
    <lineage>
        <taxon>Bacteria</taxon>
        <taxon>Bacillati</taxon>
        <taxon>Actinomycetota</taxon>
        <taxon>Actinomycetes</taxon>
        <taxon>Pseudonocardiales</taxon>
        <taxon>Pseudonocardiaceae</taxon>
        <taxon>Pseudonocardia</taxon>
    </lineage>
</organism>
<keyword evidence="1" id="KW-0808">Transferase</keyword>
<dbReference type="STRING" id="366584.SAMN05216377_110102"/>
<proteinExistence type="predicted"/>
<dbReference type="NCBIfam" id="NF006743">
    <property type="entry name" value="PRK09270.1-2"/>
    <property type="match status" value="1"/>
</dbReference>
<dbReference type="GO" id="GO:0016301">
    <property type="term" value="F:kinase activity"/>
    <property type="evidence" value="ECO:0007669"/>
    <property type="project" value="UniProtKB-KW"/>
</dbReference>
<gene>
    <name evidence="1" type="ORF">SAMN05216377_110102</name>
</gene>
<dbReference type="EMBL" id="FNBE01000010">
    <property type="protein sequence ID" value="SDG26678.1"/>
    <property type="molecule type" value="Genomic_DNA"/>
</dbReference>
<dbReference type="Proteomes" id="UP000198967">
    <property type="component" value="Unassembled WGS sequence"/>
</dbReference>
<reference evidence="1 2" key="1">
    <citation type="submission" date="2016-10" db="EMBL/GenBank/DDBJ databases">
        <authorList>
            <person name="de Groot N.N."/>
        </authorList>
    </citation>
    <scope>NUCLEOTIDE SEQUENCE [LARGE SCALE GENOMIC DNA]</scope>
    <source>
        <strain evidence="1 2">CGMCC 4.3143</strain>
    </source>
</reference>
<keyword evidence="1" id="KW-0418">Kinase</keyword>
<dbReference type="RefSeq" id="WP_425438550.1">
    <property type="nucleotide sequence ID" value="NZ_FNBE01000010.1"/>
</dbReference>
<dbReference type="PANTHER" id="PTHR10285">
    <property type="entry name" value="URIDINE KINASE"/>
    <property type="match status" value="1"/>
</dbReference>
<keyword evidence="2" id="KW-1185">Reference proteome</keyword>
<dbReference type="SUPFAM" id="SSF52540">
    <property type="entry name" value="P-loop containing nucleoside triphosphate hydrolases"/>
    <property type="match status" value="1"/>
</dbReference>
<evidence type="ECO:0000313" key="2">
    <source>
        <dbReference type="Proteomes" id="UP000198967"/>
    </source>
</evidence>
<dbReference type="InterPro" id="IPR027417">
    <property type="entry name" value="P-loop_NTPase"/>
</dbReference>
<name>A0A1G7SUN0_PSEOR</name>